<sequence length="80" mass="9097">MDNQEYIYAEIKKALRDAPPRAKSAEMHLQLIKYADELKHVPSDIVCERIGVNQSFRTVVSKMIKIVNRLKAAGLDVSKI</sequence>
<reference evidence="2 3" key="1">
    <citation type="submission" date="2023-10" db="EMBL/GenBank/DDBJ databases">
        <title>Phytobacter spp. The emergence of a new genus of hospital-origin enterobacteria encoding carbapenemases in Argentina.</title>
        <authorList>
            <person name="Vay C."/>
            <person name="Almuzara M."/>
            <person name="Traglia G.M."/>
            <person name="Campos J."/>
        </authorList>
    </citation>
    <scope>NUCLEOTIDE SEQUENCE [LARGE SCALE GENOMIC DNA]</scope>
    <source>
        <strain evidence="2 3">CVMA36</strain>
    </source>
</reference>
<dbReference type="Proteomes" id="UP001286589">
    <property type="component" value="Unassembled WGS sequence"/>
</dbReference>
<gene>
    <name evidence="2" type="ORF">R0H02_12380</name>
</gene>
<dbReference type="AlphaFoldDB" id="A0AB35RWG7"/>
<evidence type="ECO:0000259" key="1">
    <source>
        <dbReference type="Pfam" id="PF24718"/>
    </source>
</evidence>
<keyword evidence="3" id="KW-1185">Reference proteome</keyword>
<dbReference type="Pfam" id="PF24718">
    <property type="entry name" value="HTH_73"/>
    <property type="match status" value="1"/>
</dbReference>
<evidence type="ECO:0000313" key="3">
    <source>
        <dbReference type="Proteomes" id="UP001286589"/>
    </source>
</evidence>
<comment type="caution">
    <text evidence="2">The sequence shown here is derived from an EMBL/GenBank/DDBJ whole genome shotgun (WGS) entry which is preliminary data.</text>
</comment>
<dbReference type="InterPro" id="IPR056975">
    <property type="entry name" value="HTH_73"/>
</dbReference>
<dbReference type="EMBL" id="JAWJAC010000006">
    <property type="protein sequence ID" value="MDV2863259.1"/>
    <property type="molecule type" value="Genomic_DNA"/>
</dbReference>
<feature type="domain" description="HTH-like" evidence="1">
    <location>
        <begin position="5"/>
        <end position="72"/>
    </location>
</feature>
<proteinExistence type="predicted"/>
<accession>A0AB35RWG7</accession>
<dbReference type="RefSeq" id="WP_142518252.1">
    <property type="nucleotide sequence ID" value="NZ_JAWJAC010000006.1"/>
</dbReference>
<protein>
    <submittedName>
        <fullName evidence="2">Transcription factor</fullName>
    </submittedName>
</protein>
<name>A0AB35RWG7_9ENTR</name>
<organism evidence="2 3">
    <name type="scientific">Phytobacter ursingii</name>
    <dbReference type="NCBI Taxonomy" id="1972431"/>
    <lineage>
        <taxon>Bacteria</taxon>
        <taxon>Pseudomonadati</taxon>
        <taxon>Pseudomonadota</taxon>
        <taxon>Gammaproteobacteria</taxon>
        <taxon>Enterobacterales</taxon>
        <taxon>Enterobacteriaceae</taxon>
        <taxon>Phytobacter</taxon>
    </lineage>
</organism>
<evidence type="ECO:0000313" key="2">
    <source>
        <dbReference type="EMBL" id="MDV2863259.1"/>
    </source>
</evidence>